<sequence length="302" mass="34701">MPKHKPSARQKHLDFEKLEVNRILKIELLEKLQADYRIKNLLFAIDRHLRNNRDCWPSYAGLAEQIGASVRSVGRHIQMACEQGWLLRESGGKGKNNHYRINWSMVFDAVPITTQDMAAARLKAESGVDADKELDRKQEQRRAANLERRQSQTERPKRRQPVDGFPRGYCPSGLPLEKKKPANKITQDFGIAKTTKRKGKRWNCHVDPEMLRNPEEIDSLFKRAVDLGFAKNTDPARLIVWSIAVHCRSADNPGALFRHKIETGDIQVSMPEEDKALKEMEEHDKQSNVFNKILDEAFEGVT</sequence>
<evidence type="ECO:0008006" key="4">
    <source>
        <dbReference type="Google" id="ProtNLM"/>
    </source>
</evidence>
<proteinExistence type="predicted"/>
<dbReference type="KEGG" id="gfm:Enr17x_16060"/>
<feature type="compositionally biased region" description="Basic and acidic residues" evidence="1">
    <location>
        <begin position="125"/>
        <end position="155"/>
    </location>
</feature>
<name>A0A518I8Z8_9PLAN</name>
<gene>
    <name evidence="2" type="ORF">Enr17x_16060</name>
</gene>
<protein>
    <recommendedName>
        <fullName evidence="4">Helix-turn-helix domain-containing protein</fullName>
    </recommendedName>
</protein>
<reference evidence="2 3" key="1">
    <citation type="submission" date="2019-03" db="EMBL/GenBank/DDBJ databases">
        <title>Deep-cultivation of Planctomycetes and their phenomic and genomic characterization uncovers novel biology.</title>
        <authorList>
            <person name="Wiegand S."/>
            <person name="Jogler M."/>
            <person name="Boedeker C."/>
            <person name="Pinto D."/>
            <person name="Vollmers J."/>
            <person name="Rivas-Marin E."/>
            <person name="Kohn T."/>
            <person name="Peeters S.H."/>
            <person name="Heuer A."/>
            <person name="Rast P."/>
            <person name="Oberbeckmann S."/>
            <person name="Bunk B."/>
            <person name="Jeske O."/>
            <person name="Meyerdierks A."/>
            <person name="Storesund J.E."/>
            <person name="Kallscheuer N."/>
            <person name="Luecker S."/>
            <person name="Lage O.M."/>
            <person name="Pohl T."/>
            <person name="Merkel B.J."/>
            <person name="Hornburger P."/>
            <person name="Mueller R.-W."/>
            <person name="Bruemmer F."/>
            <person name="Labrenz M."/>
            <person name="Spormann A.M."/>
            <person name="Op den Camp H."/>
            <person name="Overmann J."/>
            <person name="Amann R."/>
            <person name="Jetten M.S.M."/>
            <person name="Mascher T."/>
            <person name="Medema M.H."/>
            <person name="Devos D.P."/>
            <person name="Kaster A.-K."/>
            <person name="Ovreas L."/>
            <person name="Rohde M."/>
            <person name="Galperin M.Y."/>
            <person name="Jogler C."/>
        </authorList>
    </citation>
    <scope>NUCLEOTIDE SEQUENCE [LARGE SCALE GENOMIC DNA]</scope>
    <source>
        <strain evidence="2 3">Enr17</strain>
    </source>
</reference>
<evidence type="ECO:0000256" key="1">
    <source>
        <dbReference type="SAM" id="MobiDB-lite"/>
    </source>
</evidence>
<evidence type="ECO:0000313" key="2">
    <source>
        <dbReference type="EMBL" id="QDV49586.1"/>
    </source>
</evidence>
<dbReference type="Pfam" id="PF13730">
    <property type="entry name" value="HTH_36"/>
    <property type="match status" value="1"/>
</dbReference>
<keyword evidence="3" id="KW-1185">Reference proteome</keyword>
<dbReference type="Proteomes" id="UP000318313">
    <property type="component" value="Chromosome"/>
</dbReference>
<dbReference type="RefSeq" id="WP_145307458.1">
    <property type="nucleotide sequence ID" value="NZ_CP037452.1"/>
</dbReference>
<dbReference type="EMBL" id="CP037452">
    <property type="protein sequence ID" value="QDV49586.1"/>
    <property type="molecule type" value="Genomic_DNA"/>
</dbReference>
<feature type="region of interest" description="Disordered" evidence="1">
    <location>
        <begin position="125"/>
        <end position="177"/>
    </location>
</feature>
<dbReference type="AlphaFoldDB" id="A0A518I8Z8"/>
<accession>A0A518I8Z8</accession>
<dbReference type="InterPro" id="IPR036388">
    <property type="entry name" value="WH-like_DNA-bd_sf"/>
</dbReference>
<dbReference type="OrthoDB" id="263898at2"/>
<evidence type="ECO:0000313" key="3">
    <source>
        <dbReference type="Proteomes" id="UP000318313"/>
    </source>
</evidence>
<dbReference type="Gene3D" id="1.10.10.10">
    <property type="entry name" value="Winged helix-like DNA-binding domain superfamily/Winged helix DNA-binding domain"/>
    <property type="match status" value="1"/>
</dbReference>
<organism evidence="2 3">
    <name type="scientific">Gimesia fumaroli</name>
    <dbReference type="NCBI Taxonomy" id="2527976"/>
    <lineage>
        <taxon>Bacteria</taxon>
        <taxon>Pseudomonadati</taxon>
        <taxon>Planctomycetota</taxon>
        <taxon>Planctomycetia</taxon>
        <taxon>Planctomycetales</taxon>
        <taxon>Planctomycetaceae</taxon>
        <taxon>Gimesia</taxon>
    </lineage>
</organism>